<gene>
    <name evidence="2" type="ORF">OHM77_00835</name>
</gene>
<sequence length="122" mass="13383">MNSKLILLAASTIVLAACTSTGSMKSGNDTFSAVVTRNLFDPDRIAVTLNGKVYRGDWQLGPPAKDETQGATYRHRTHMHTVRHTLKADDSSTMECQWKTHLNAADGLCTTNGKEYSIVIKK</sequence>
<dbReference type="EMBL" id="CP107246">
    <property type="protein sequence ID" value="WIM05867.1"/>
    <property type="molecule type" value="Genomic_DNA"/>
</dbReference>
<protein>
    <recommendedName>
        <fullName evidence="3">Lipoprotein</fullName>
    </recommendedName>
</protein>
<dbReference type="Proteomes" id="UP001234916">
    <property type="component" value="Chromosome"/>
</dbReference>
<dbReference type="AlphaFoldDB" id="A0AA49FMG2"/>
<evidence type="ECO:0000313" key="2">
    <source>
        <dbReference type="EMBL" id="WIM05867.1"/>
    </source>
</evidence>
<dbReference type="PROSITE" id="PS51257">
    <property type="entry name" value="PROKAR_LIPOPROTEIN"/>
    <property type="match status" value="1"/>
</dbReference>
<evidence type="ECO:0008006" key="3">
    <source>
        <dbReference type="Google" id="ProtNLM"/>
    </source>
</evidence>
<dbReference type="KEGG" id="npv:OHM77_00835"/>
<keyword evidence="1" id="KW-0732">Signal</keyword>
<organism evidence="2">
    <name type="scientific">Candidatus Nitricoxidivorans perseverans</name>
    <dbReference type="NCBI Taxonomy" id="2975601"/>
    <lineage>
        <taxon>Bacteria</taxon>
        <taxon>Pseudomonadati</taxon>
        <taxon>Pseudomonadota</taxon>
        <taxon>Betaproteobacteria</taxon>
        <taxon>Nitrosomonadales</taxon>
        <taxon>Sterolibacteriaceae</taxon>
        <taxon>Candidatus Nitricoxidivorans</taxon>
    </lineage>
</organism>
<evidence type="ECO:0000256" key="1">
    <source>
        <dbReference type="SAM" id="SignalP"/>
    </source>
</evidence>
<name>A0AA49FMG2_9PROT</name>
<feature type="signal peptide" evidence="1">
    <location>
        <begin position="1"/>
        <end position="16"/>
    </location>
</feature>
<accession>A0AA49FMG2</accession>
<proteinExistence type="predicted"/>
<feature type="chain" id="PRO_5041408030" description="Lipoprotein" evidence="1">
    <location>
        <begin position="17"/>
        <end position="122"/>
    </location>
</feature>
<reference evidence="2" key="1">
    <citation type="journal article" date="2023" name="Nat. Microbiol.">
        <title>Enrichment and characterization of a nitric oxide-reducing microbial community in a continuous bioreactor.</title>
        <authorList>
            <person name="Garrido-Amador P."/>
            <person name="Stortenbeker N."/>
            <person name="Wessels H.J.C.T."/>
            <person name="Speth D.R."/>
            <person name="Garcia-Heredia I."/>
            <person name="Kartal B."/>
        </authorList>
    </citation>
    <scope>NUCLEOTIDE SEQUENCE</scope>
    <source>
        <strain evidence="2">MAG1</strain>
    </source>
</reference>